<sequence>MSRRKEVEETRAVNDNPSELRAYDDHGNVRPADDRFLTEEQATAKHEYVEAVHAEEENQG</sequence>
<feature type="region of interest" description="Disordered" evidence="1">
    <location>
        <begin position="1"/>
        <end position="31"/>
    </location>
</feature>
<evidence type="ECO:0000313" key="2">
    <source>
        <dbReference type="EMBL" id="GAA4698297.1"/>
    </source>
</evidence>
<reference evidence="3" key="1">
    <citation type="journal article" date="2019" name="Int. J. Syst. Evol. Microbiol.">
        <title>The Global Catalogue of Microorganisms (GCM) 10K type strain sequencing project: providing services to taxonomists for standard genome sequencing and annotation.</title>
        <authorList>
            <consortium name="The Broad Institute Genomics Platform"/>
            <consortium name="The Broad Institute Genome Sequencing Center for Infectious Disease"/>
            <person name="Wu L."/>
            <person name="Ma J."/>
        </authorList>
    </citation>
    <scope>NUCLEOTIDE SEQUENCE [LARGE SCALE GENOMIC DNA]</scope>
    <source>
        <strain evidence="3">JCM 18127</strain>
    </source>
</reference>
<dbReference type="RefSeq" id="WP_345271774.1">
    <property type="nucleotide sequence ID" value="NZ_BAABIM010000005.1"/>
</dbReference>
<evidence type="ECO:0000256" key="1">
    <source>
        <dbReference type="SAM" id="MobiDB-lite"/>
    </source>
</evidence>
<organism evidence="2 3">
    <name type="scientific">Nocardioides nanhaiensis</name>
    <dbReference type="NCBI Taxonomy" id="1476871"/>
    <lineage>
        <taxon>Bacteria</taxon>
        <taxon>Bacillati</taxon>
        <taxon>Actinomycetota</taxon>
        <taxon>Actinomycetes</taxon>
        <taxon>Propionibacteriales</taxon>
        <taxon>Nocardioidaceae</taxon>
        <taxon>Nocardioides</taxon>
    </lineage>
</organism>
<feature type="compositionally biased region" description="Basic and acidic residues" evidence="1">
    <location>
        <begin position="21"/>
        <end position="31"/>
    </location>
</feature>
<dbReference type="EMBL" id="BAABIM010000005">
    <property type="protein sequence ID" value="GAA4698297.1"/>
    <property type="molecule type" value="Genomic_DNA"/>
</dbReference>
<protein>
    <recommendedName>
        <fullName evidence="4">YfhD family protein</fullName>
    </recommendedName>
</protein>
<evidence type="ECO:0000313" key="3">
    <source>
        <dbReference type="Proteomes" id="UP001500621"/>
    </source>
</evidence>
<gene>
    <name evidence="2" type="ORF">GCM10023226_41080</name>
</gene>
<comment type="caution">
    <text evidence="2">The sequence shown here is derived from an EMBL/GenBank/DDBJ whole genome shotgun (WGS) entry which is preliminary data.</text>
</comment>
<keyword evidence="3" id="KW-1185">Reference proteome</keyword>
<feature type="compositionally biased region" description="Basic and acidic residues" evidence="1">
    <location>
        <begin position="1"/>
        <end position="12"/>
    </location>
</feature>
<accession>A0ABP8X0Y7</accession>
<dbReference type="Proteomes" id="UP001500621">
    <property type="component" value="Unassembled WGS sequence"/>
</dbReference>
<evidence type="ECO:0008006" key="4">
    <source>
        <dbReference type="Google" id="ProtNLM"/>
    </source>
</evidence>
<proteinExistence type="predicted"/>
<name>A0ABP8X0Y7_9ACTN</name>